<dbReference type="Proteomes" id="UP000198866">
    <property type="component" value="Unassembled WGS sequence"/>
</dbReference>
<dbReference type="InterPro" id="IPR011032">
    <property type="entry name" value="GroES-like_sf"/>
</dbReference>
<dbReference type="SUPFAM" id="SSF51735">
    <property type="entry name" value="NAD(P)-binding Rossmann-fold domains"/>
    <property type="match status" value="1"/>
</dbReference>
<dbReference type="InterPro" id="IPR013149">
    <property type="entry name" value="ADH-like_C"/>
</dbReference>
<evidence type="ECO:0000256" key="3">
    <source>
        <dbReference type="ARBA" id="ARBA00023002"/>
    </source>
</evidence>
<dbReference type="Pfam" id="PF00107">
    <property type="entry name" value="ADH_zinc_N"/>
    <property type="match status" value="1"/>
</dbReference>
<dbReference type="STRING" id="667676.SAMN05192539_104221"/>
<keyword evidence="7" id="KW-1185">Reference proteome</keyword>
<evidence type="ECO:0000313" key="7">
    <source>
        <dbReference type="Proteomes" id="UP000198866"/>
    </source>
</evidence>
<dbReference type="Gene3D" id="3.90.180.10">
    <property type="entry name" value="Medium-chain alcohol dehydrogenases, catalytic domain"/>
    <property type="match status" value="1"/>
</dbReference>
<dbReference type="InterPro" id="IPR013154">
    <property type="entry name" value="ADH-like_N"/>
</dbReference>
<protein>
    <submittedName>
        <fullName evidence="6">2-desacetyl-2-hydroxyethyl bacteriochlorophyllide A dehydrogenase</fullName>
    </submittedName>
</protein>
<organism evidence="6 7">
    <name type="scientific">Paraburkholderia diazotrophica</name>
    <dbReference type="NCBI Taxonomy" id="667676"/>
    <lineage>
        <taxon>Bacteria</taxon>
        <taxon>Pseudomonadati</taxon>
        <taxon>Pseudomonadota</taxon>
        <taxon>Betaproteobacteria</taxon>
        <taxon>Burkholderiales</taxon>
        <taxon>Burkholderiaceae</taxon>
        <taxon>Paraburkholderia</taxon>
    </lineage>
</organism>
<dbReference type="EMBL" id="FNYE01000042">
    <property type="protein sequence ID" value="SEK08782.1"/>
    <property type="molecule type" value="Genomic_DNA"/>
</dbReference>
<evidence type="ECO:0000256" key="2">
    <source>
        <dbReference type="ARBA" id="ARBA00022833"/>
    </source>
</evidence>
<sequence length="340" mass="35705">MKAAYFTRVGSPLEIRSLSDPTPGVGEVVLKIHRCGICGSDLHMTDGHAPHFTLPENSTLGHEFAGEVIAVGKGVERLKIGDPVTALPFTGCGHCGTCLSGRPNFCADFKGAAAGFAQYAVVAERVATKLPKTLSMEDGALIEPMAVGLHGVALAKLTPGAKVLVIGAGPVGLAAIFWARRLGAGRIVATASSWRREALARHMGADAFVVPDTGQDLAALAADALGGAPDVVFECAGQKGLIAQAIHCVRPQGDVVVLGFCTVPDQFVPAAAVWKEVPIQFAVTYSMQEFTHVANVFDAGHVEPQMMITDRISLDALPDAFEALRSRSTQCKVMVNPWLS</sequence>
<evidence type="ECO:0000256" key="1">
    <source>
        <dbReference type="ARBA" id="ARBA00022723"/>
    </source>
</evidence>
<gene>
    <name evidence="6" type="ORF">SAMN05192539_104221</name>
</gene>
<name>A0A1H7E9N1_9BURK</name>
<proteinExistence type="inferred from homology"/>
<keyword evidence="1 4" id="KW-0479">Metal-binding</keyword>
<feature type="domain" description="Enoyl reductase (ER)" evidence="5">
    <location>
        <begin position="10"/>
        <end position="335"/>
    </location>
</feature>
<comment type="similarity">
    <text evidence="4">Belongs to the zinc-containing alcohol dehydrogenase family.</text>
</comment>
<dbReference type="PANTHER" id="PTHR43401">
    <property type="entry name" value="L-THREONINE 3-DEHYDROGENASE"/>
    <property type="match status" value="1"/>
</dbReference>
<evidence type="ECO:0000313" key="6">
    <source>
        <dbReference type="EMBL" id="SEK08782.1"/>
    </source>
</evidence>
<dbReference type="PROSITE" id="PS00059">
    <property type="entry name" value="ADH_ZINC"/>
    <property type="match status" value="1"/>
</dbReference>
<dbReference type="SMART" id="SM00829">
    <property type="entry name" value="PKS_ER"/>
    <property type="match status" value="1"/>
</dbReference>
<dbReference type="InterPro" id="IPR002328">
    <property type="entry name" value="ADH_Zn_CS"/>
</dbReference>
<keyword evidence="2 4" id="KW-0862">Zinc</keyword>
<dbReference type="InterPro" id="IPR050129">
    <property type="entry name" value="Zn_alcohol_dh"/>
</dbReference>
<dbReference type="GO" id="GO:0008270">
    <property type="term" value="F:zinc ion binding"/>
    <property type="evidence" value="ECO:0007669"/>
    <property type="project" value="InterPro"/>
</dbReference>
<dbReference type="AlphaFoldDB" id="A0A1H7E9N1"/>
<keyword evidence="3" id="KW-0560">Oxidoreductase</keyword>
<dbReference type="SUPFAM" id="SSF50129">
    <property type="entry name" value="GroES-like"/>
    <property type="match status" value="1"/>
</dbReference>
<dbReference type="GO" id="GO:0016616">
    <property type="term" value="F:oxidoreductase activity, acting on the CH-OH group of donors, NAD or NADP as acceptor"/>
    <property type="evidence" value="ECO:0007669"/>
    <property type="project" value="UniProtKB-ARBA"/>
</dbReference>
<accession>A0A1H7E9N1</accession>
<dbReference type="InterPro" id="IPR036291">
    <property type="entry name" value="NAD(P)-bd_dom_sf"/>
</dbReference>
<dbReference type="InterPro" id="IPR020843">
    <property type="entry name" value="ER"/>
</dbReference>
<evidence type="ECO:0000259" key="5">
    <source>
        <dbReference type="SMART" id="SM00829"/>
    </source>
</evidence>
<dbReference type="Pfam" id="PF08240">
    <property type="entry name" value="ADH_N"/>
    <property type="match status" value="1"/>
</dbReference>
<dbReference type="PANTHER" id="PTHR43401:SF2">
    <property type="entry name" value="L-THREONINE 3-DEHYDROGENASE"/>
    <property type="match status" value="1"/>
</dbReference>
<dbReference type="Gene3D" id="3.40.50.720">
    <property type="entry name" value="NAD(P)-binding Rossmann-like Domain"/>
    <property type="match status" value="1"/>
</dbReference>
<comment type="cofactor">
    <cofactor evidence="4">
        <name>Zn(2+)</name>
        <dbReference type="ChEBI" id="CHEBI:29105"/>
    </cofactor>
</comment>
<evidence type="ECO:0000256" key="4">
    <source>
        <dbReference type="RuleBase" id="RU361277"/>
    </source>
</evidence>
<reference evidence="7" key="1">
    <citation type="submission" date="2016-10" db="EMBL/GenBank/DDBJ databases">
        <authorList>
            <person name="Varghese N."/>
            <person name="Submissions S."/>
        </authorList>
    </citation>
    <scope>NUCLEOTIDE SEQUENCE [LARGE SCALE GENOMIC DNA]</scope>
    <source>
        <strain evidence="7">LMG 26031</strain>
    </source>
</reference>
<dbReference type="OrthoDB" id="5484143at2"/>